<evidence type="ECO:0000313" key="2">
    <source>
        <dbReference type="EMBL" id="NYF77806.1"/>
    </source>
</evidence>
<keyword evidence="1" id="KW-0732">Signal</keyword>
<comment type="caution">
    <text evidence="2">The sequence shown here is derived from an EMBL/GenBank/DDBJ whole genome shotgun (WGS) entry which is preliminary data.</text>
</comment>
<dbReference type="AlphaFoldDB" id="A0A7Y9PD98"/>
<evidence type="ECO:0000313" key="3">
    <source>
        <dbReference type="Proteomes" id="UP000589520"/>
    </source>
</evidence>
<sequence>MTLKPAAAATHRRIAAFFLKAATVVTLGLAATASFAQTAGSYNLTNIISDGYVPATVTDTNFVDPWGIAIGRDFWIDTAVTGYSYVNFANGQIAFKATIPAVSGNGAGQPTGTVFNTTKGFTLSNGSAANFLFASLDGAIWGWNGGLFASGNVSLKAIDNSAANAVYTDIALDPSAAGTVLLATNFGKGASVEVYDQTFKPATLTGSFTDPNVPAGYAPYAVHIISGQVYVTYMLRSTSTYSETLGPNTGFISVFDVNGNFLKRAVTGGNLNAPWGMALAPTTFGIYGGDLLVGNLGDGLINVYDPNTFAYLGQITDATGAPILSKYPGAGASSSYVGLWEIVFGTGTATSTPTSTDVGDNNTLYFSAGLDAETHGVFGSISQNAGSGGATNFGFSTSTSVATSANGADASLTLAVAPINGFSGPVTFTCSGLPANTACNFSSPTLTVTPDTSATETLTISTGGYKASNNTMPFHGSGNRPYEACALLPFAALMFFASRRKLKFNPKLLLALIGTGICAAMISGCGGYTNTATPTGTSAITVTATSGSISHSSTVNLTVQ</sequence>
<reference evidence="2 3" key="1">
    <citation type="submission" date="2020-07" db="EMBL/GenBank/DDBJ databases">
        <title>Genomic Encyclopedia of Type Strains, Phase IV (KMG-V): Genome sequencing to study the core and pangenomes of soil and plant-associated prokaryotes.</title>
        <authorList>
            <person name="Whitman W."/>
        </authorList>
    </citation>
    <scope>NUCLEOTIDE SEQUENCE [LARGE SCALE GENOMIC DNA]</scope>
    <source>
        <strain evidence="2 3">X4EP2</strain>
    </source>
</reference>
<gene>
    <name evidence="2" type="ORF">HDF17_000093</name>
</gene>
<keyword evidence="3" id="KW-1185">Reference proteome</keyword>
<organism evidence="2 3">
    <name type="scientific">Granulicella arctica</name>
    <dbReference type="NCBI Taxonomy" id="940613"/>
    <lineage>
        <taxon>Bacteria</taxon>
        <taxon>Pseudomonadati</taxon>
        <taxon>Acidobacteriota</taxon>
        <taxon>Terriglobia</taxon>
        <taxon>Terriglobales</taxon>
        <taxon>Acidobacteriaceae</taxon>
        <taxon>Granulicella</taxon>
    </lineage>
</organism>
<protein>
    <submittedName>
        <fullName evidence="2">Uncharacterized protein (TIGR03118 family)</fullName>
    </submittedName>
</protein>
<name>A0A7Y9PD98_9BACT</name>
<dbReference type="InterPro" id="IPR017549">
    <property type="entry name" value="APMV_L690"/>
</dbReference>
<proteinExistence type="predicted"/>
<dbReference type="SUPFAM" id="SSF75011">
    <property type="entry name" value="3-carboxy-cis,cis-mucoante lactonizing enzyme"/>
    <property type="match status" value="1"/>
</dbReference>
<dbReference type="NCBIfam" id="TIGR03118">
    <property type="entry name" value="PEPCTERM_chp_1"/>
    <property type="match status" value="1"/>
</dbReference>
<evidence type="ECO:0000256" key="1">
    <source>
        <dbReference type="SAM" id="SignalP"/>
    </source>
</evidence>
<dbReference type="RefSeq" id="WP_179486694.1">
    <property type="nucleotide sequence ID" value="NZ_JACCCW010000001.1"/>
</dbReference>
<dbReference type="EMBL" id="JACCCW010000001">
    <property type="protein sequence ID" value="NYF77806.1"/>
    <property type="molecule type" value="Genomic_DNA"/>
</dbReference>
<dbReference type="Proteomes" id="UP000589520">
    <property type="component" value="Unassembled WGS sequence"/>
</dbReference>
<feature type="chain" id="PRO_5031185511" evidence="1">
    <location>
        <begin position="37"/>
        <end position="560"/>
    </location>
</feature>
<feature type="signal peptide" evidence="1">
    <location>
        <begin position="1"/>
        <end position="36"/>
    </location>
</feature>
<accession>A0A7Y9PD98</accession>